<sequence length="93" mass="10356">MVPLRPDRAWVSSFSTASRSARRPRRSASSAPVRIRRHCTRTIVADANRNYQVVRGRDATGYITVGDENSTPINLYYEDQGAGQPVVLIPGIR</sequence>
<reference evidence="2 3" key="1">
    <citation type="journal article" date="2019" name="Int. J. Syst. Evol. Microbiol.">
        <title>The Global Catalogue of Microorganisms (GCM) 10K type strain sequencing project: providing services to taxonomists for standard genome sequencing and annotation.</title>
        <authorList>
            <consortium name="The Broad Institute Genomics Platform"/>
            <consortium name="The Broad Institute Genome Sequencing Center for Infectious Disease"/>
            <person name="Wu L."/>
            <person name="Ma J."/>
        </authorList>
    </citation>
    <scope>NUCLEOTIDE SEQUENCE [LARGE SCALE GENOMIC DNA]</scope>
    <source>
        <strain evidence="2 3">JCM 14319</strain>
    </source>
</reference>
<evidence type="ECO:0000313" key="3">
    <source>
        <dbReference type="Proteomes" id="UP001500506"/>
    </source>
</evidence>
<keyword evidence="3" id="KW-1185">Reference proteome</keyword>
<feature type="region of interest" description="Disordered" evidence="1">
    <location>
        <begin position="13"/>
        <end position="33"/>
    </location>
</feature>
<evidence type="ECO:0000256" key="1">
    <source>
        <dbReference type="SAM" id="MobiDB-lite"/>
    </source>
</evidence>
<gene>
    <name evidence="2" type="ORF">GCM10009747_13400</name>
</gene>
<dbReference type="EMBL" id="BAAANH010000002">
    <property type="protein sequence ID" value="GAA1756349.1"/>
    <property type="molecule type" value="Genomic_DNA"/>
</dbReference>
<proteinExistence type="predicted"/>
<comment type="caution">
    <text evidence="2">The sequence shown here is derived from an EMBL/GenBank/DDBJ whole genome shotgun (WGS) entry which is preliminary data.</text>
</comment>
<accession>A0ABN2KIW7</accession>
<protein>
    <recommendedName>
        <fullName evidence="4">Alpha/beta hydrolase</fullName>
    </recommendedName>
</protein>
<evidence type="ECO:0000313" key="2">
    <source>
        <dbReference type="EMBL" id="GAA1756349.1"/>
    </source>
</evidence>
<dbReference type="Proteomes" id="UP001500506">
    <property type="component" value="Unassembled WGS sequence"/>
</dbReference>
<organism evidence="2 3">
    <name type="scientific">Agromyces humatus</name>
    <dbReference type="NCBI Taxonomy" id="279573"/>
    <lineage>
        <taxon>Bacteria</taxon>
        <taxon>Bacillati</taxon>
        <taxon>Actinomycetota</taxon>
        <taxon>Actinomycetes</taxon>
        <taxon>Micrococcales</taxon>
        <taxon>Microbacteriaceae</taxon>
        <taxon>Agromyces</taxon>
    </lineage>
</organism>
<evidence type="ECO:0008006" key="4">
    <source>
        <dbReference type="Google" id="ProtNLM"/>
    </source>
</evidence>
<name>A0ABN2KIW7_9MICO</name>